<sequence length="40" mass="4455">MAFSYGAQQCAATKDDMTDAYELGSEMAREQLSAEDRHLL</sequence>
<protein>
    <submittedName>
        <fullName evidence="1">Uncharacterized protein</fullName>
    </submittedName>
</protein>
<accession>A0A8S3GFV6</accession>
<reference evidence="1" key="1">
    <citation type="submission" date="2021-02" db="EMBL/GenBank/DDBJ databases">
        <authorList>
            <person name="Nowell W R."/>
        </authorList>
    </citation>
    <scope>NUCLEOTIDE SEQUENCE</scope>
</reference>
<evidence type="ECO:0000313" key="2">
    <source>
        <dbReference type="Proteomes" id="UP000676336"/>
    </source>
</evidence>
<organism evidence="1 2">
    <name type="scientific">Rotaria magnacalcarata</name>
    <dbReference type="NCBI Taxonomy" id="392030"/>
    <lineage>
        <taxon>Eukaryota</taxon>
        <taxon>Metazoa</taxon>
        <taxon>Spiralia</taxon>
        <taxon>Gnathifera</taxon>
        <taxon>Rotifera</taxon>
        <taxon>Eurotatoria</taxon>
        <taxon>Bdelloidea</taxon>
        <taxon>Philodinida</taxon>
        <taxon>Philodinidae</taxon>
        <taxon>Rotaria</taxon>
    </lineage>
</organism>
<dbReference type="EMBL" id="CAJOBI010292730">
    <property type="protein sequence ID" value="CAF5160407.1"/>
    <property type="molecule type" value="Genomic_DNA"/>
</dbReference>
<proteinExistence type="predicted"/>
<name>A0A8S3GFV6_9BILA</name>
<dbReference type="AlphaFoldDB" id="A0A8S3GFV6"/>
<gene>
    <name evidence="1" type="ORF">SMN809_LOCUS64514</name>
</gene>
<feature type="non-terminal residue" evidence="1">
    <location>
        <position position="40"/>
    </location>
</feature>
<comment type="caution">
    <text evidence="1">The sequence shown here is derived from an EMBL/GenBank/DDBJ whole genome shotgun (WGS) entry which is preliminary data.</text>
</comment>
<dbReference type="Proteomes" id="UP000676336">
    <property type="component" value="Unassembled WGS sequence"/>
</dbReference>
<evidence type="ECO:0000313" key="1">
    <source>
        <dbReference type="EMBL" id="CAF5160407.1"/>
    </source>
</evidence>